<dbReference type="CDD" id="cd00383">
    <property type="entry name" value="trans_reg_C"/>
    <property type="match status" value="1"/>
</dbReference>
<accession>A0A6I6EFB5</accession>
<proteinExistence type="predicted"/>
<evidence type="ECO:0000259" key="3">
    <source>
        <dbReference type="SMART" id="SM00862"/>
    </source>
</evidence>
<dbReference type="InterPro" id="IPR036388">
    <property type="entry name" value="WH-like_DNA-bd_sf"/>
</dbReference>
<dbReference type="Pfam" id="PF00486">
    <property type="entry name" value="Trans_reg_C"/>
    <property type="match status" value="1"/>
</dbReference>
<feature type="transmembrane region" description="Helical" evidence="2">
    <location>
        <begin position="147"/>
        <end position="166"/>
    </location>
</feature>
<dbReference type="SMART" id="SM00862">
    <property type="entry name" value="Trans_reg_C"/>
    <property type="match status" value="1"/>
</dbReference>
<keyword evidence="2" id="KW-0472">Membrane</keyword>
<reference evidence="4 5" key="1">
    <citation type="submission" date="2019-12" db="EMBL/GenBank/DDBJ databases">
        <title>Erwinia sp. nov., isolated from droppings of birds in the Qinghai-Tiebt plateau of China.</title>
        <authorList>
            <person name="Ge Y."/>
        </authorList>
    </citation>
    <scope>NUCLEOTIDE SEQUENCE [LARGE SCALE GENOMIC DNA]</scope>
    <source>
        <strain evidence="4 5">J780</strain>
    </source>
</reference>
<name>A0A6I6EFB5_9GAMM</name>
<dbReference type="GO" id="GO:0003677">
    <property type="term" value="F:DNA binding"/>
    <property type="evidence" value="ECO:0007669"/>
    <property type="project" value="UniProtKB-KW"/>
</dbReference>
<dbReference type="AlphaFoldDB" id="A0A6I6EFB5"/>
<dbReference type="InterPro" id="IPR001867">
    <property type="entry name" value="OmpR/PhoB-type_DNA-bd"/>
</dbReference>
<dbReference type="GO" id="GO:0006355">
    <property type="term" value="P:regulation of DNA-templated transcription"/>
    <property type="evidence" value="ECO:0007669"/>
    <property type="project" value="InterPro"/>
</dbReference>
<gene>
    <name evidence="4" type="ORF">GN242_15560</name>
</gene>
<protein>
    <submittedName>
        <fullName evidence="4">Winged helix family transcriptional regulator</fullName>
    </submittedName>
</protein>
<dbReference type="EMBL" id="CP046509">
    <property type="protein sequence ID" value="QGU88547.1"/>
    <property type="molecule type" value="Genomic_DNA"/>
</dbReference>
<sequence length="267" mass="30010">MRYNISARLIYDATDGTLTLPESNEPDSQLSITSSALLYFFLCNPQVISRDDVLKRVWDDNGLTSSNANLNQYLSMLRKTFRLYDIDNIIITVSRGYLQLNPDIAIEQLDLPPQSFGEAESFSETPGNEHEPPVVLSRPLSAHERGVCWYIAGVCLLTIAVLLVFLSSIGSKASHPITLTQMPHGQCEIVASDEMLRSVSGTIYGKNFDAVRQGLDLACKPGERFVFFYGDRLDNHNLGRVFLAHCASHEDNPFGYCDNYFYYSWKS</sequence>
<keyword evidence="1" id="KW-0238">DNA-binding</keyword>
<dbReference type="GO" id="GO:0000160">
    <property type="term" value="P:phosphorelay signal transduction system"/>
    <property type="evidence" value="ECO:0007669"/>
    <property type="project" value="InterPro"/>
</dbReference>
<keyword evidence="2" id="KW-1133">Transmembrane helix</keyword>
<organism evidence="4 5">
    <name type="scientific">Erwinia sorbitola</name>
    <dbReference type="NCBI Taxonomy" id="2681984"/>
    <lineage>
        <taxon>Bacteria</taxon>
        <taxon>Pseudomonadati</taxon>
        <taxon>Pseudomonadota</taxon>
        <taxon>Gammaproteobacteria</taxon>
        <taxon>Enterobacterales</taxon>
        <taxon>Erwiniaceae</taxon>
        <taxon>Erwinia</taxon>
    </lineage>
</organism>
<feature type="domain" description="OmpR/PhoB-type" evidence="3">
    <location>
        <begin position="24"/>
        <end position="99"/>
    </location>
</feature>
<dbReference type="Proteomes" id="UP000424752">
    <property type="component" value="Chromosome"/>
</dbReference>
<evidence type="ECO:0000313" key="4">
    <source>
        <dbReference type="EMBL" id="QGU88547.1"/>
    </source>
</evidence>
<dbReference type="SUPFAM" id="SSF46894">
    <property type="entry name" value="C-terminal effector domain of the bipartite response regulators"/>
    <property type="match status" value="1"/>
</dbReference>
<dbReference type="Gene3D" id="1.10.10.10">
    <property type="entry name" value="Winged helix-like DNA-binding domain superfamily/Winged helix DNA-binding domain"/>
    <property type="match status" value="1"/>
</dbReference>
<evidence type="ECO:0000256" key="1">
    <source>
        <dbReference type="ARBA" id="ARBA00023125"/>
    </source>
</evidence>
<evidence type="ECO:0000256" key="2">
    <source>
        <dbReference type="SAM" id="Phobius"/>
    </source>
</evidence>
<keyword evidence="2" id="KW-0812">Transmembrane</keyword>
<evidence type="ECO:0000313" key="5">
    <source>
        <dbReference type="Proteomes" id="UP000424752"/>
    </source>
</evidence>
<dbReference type="KEGG" id="erwi:GN242_15560"/>
<dbReference type="RefSeq" id="WP_156287804.1">
    <property type="nucleotide sequence ID" value="NZ_CP046509.1"/>
</dbReference>
<dbReference type="InterPro" id="IPR016032">
    <property type="entry name" value="Sig_transdc_resp-reg_C-effctor"/>
</dbReference>